<evidence type="ECO:0000313" key="4">
    <source>
        <dbReference type="Proteomes" id="UP000009881"/>
    </source>
</evidence>
<dbReference type="SUPFAM" id="SSF50346">
    <property type="entry name" value="PRC-barrel domain"/>
    <property type="match status" value="1"/>
</dbReference>
<name>K9HQ23_9PROT</name>
<feature type="compositionally biased region" description="Low complexity" evidence="1">
    <location>
        <begin position="63"/>
        <end position="79"/>
    </location>
</feature>
<evidence type="ECO:0008006" key="5">
    <source>
        <dbReference type="Google" id="ProtNLM"/>
    </source>
</evidence>
<accession>K9HQ23</accession>
<dbReference type="STRING" id="1238182.C882_4505"/>
<dbReference type="Proteomes" id="UP000009881">
    <property type="component" value="Unassembled WGS sequence"/>
</dbReference>
<feature type="region of interest" description="Disordered" evidence="1">
    <location>
        <begin position="26"/>
        <end position="84"/>
    </location>
</feature>
<keyword evidence="4" id="KW-1185">Reference proteome</keyword>
<gene>
    <name evidence="3" type="ORF">C882_4505</name>
</gene>
<evidence type="ECO:0000256" key="2">
    <source>
        <dbReference type="SAM" id="SignalP"/>
    </source>
</evidence>
<comment type="caution">
    <text evidence="3">The sequence shown here is derived from an EMBL/GenBank/DDBJ whole genome shotgun (WGS) entry which is preliminary data.</text>
</comment>
<evidence type="ECO:0000313" key="3">
    <source>
        <dbReference type="EMBL" id="EKV30546.1"/>
    </source>
</evidence>
<feature type="chain" id="PRO_5003931745" description="PRC-barrel domain-containing protein" evidence="2">
    <location>
        <begin position="25"/>
        <end position="189"/>
    </location>
</feature>
<dbReference type="InterPro" id="IPR011033">
    <property type="entry name" value="PRC_barrel-like_sf"/>
</dbReference>
<sequence length="189" mass="19625">MRTPFRRTIALAVPLIAFAGLAAAAEPAKDTKPDESWMGQSATEQKQAPTAEPQAETVQNPVPKADQAATAAPADADAPGVTEEEVEEVNAATDRFVDRMIAAQDGGSARLGDLMGRPVHAADGQAVGDLDDVVGDAEGNPRLSLALKGDWVPAGRNTLIVPVDDVSVDADGRVVVPYSRTELAEMAGD</sequence>
<feature type="signal peptide" evidence="2">
    <location>
        <begin position="1"/>
        <end position="24"/>
    </location>
</feature>
<keyword evidence="2" id="KW-0732">Signal</keyword>
<proteinExistence type="predicted"/>
<dbReference type="Gene3D" id="2.30.30.240">
    <property type="entry name" value="PRC-barrel domain"/>
    <property type="match status" value="1"/>
</dbReference>
<feature type="compositionally biased region" description="Polar residues" evidence="1">
    <location>
        <begin position="38"/>
        <end position="48"/>
    </location>
</feature>
<dbReference type="RefSeq" id="WP_009540613.1">
    <property type="nucleotide sequence ID" value="NZ_ANHY01000008.1"/>
</dbReference>
<reference evidence="3 4" key="1">
    <citation type="journal article" date="2013" name="Genome Announc.">
        <title>Draft Genome Sequence of an Alphaproteobacterium, Caenispirillum salinarum AK4(T), Isolated from a Solar Saltern.</title>
        <authorList>
            <person name="Khatri I."/>
            <person name="Singh A."/>
            <person name="Korpole S."/>
            <person name="Pinnaka A.K."/>
            <person name="Subramanian S."/>
        </authorList>
    </citation>
    <scope>NUCLEOTIDE SEQUENCE [LARGE SCALE GENOMIC DNA]</scope>
    <source>
        <strain evidence="3 4">AK4</strain>
    </source>
</reference>
<dbReference type="EMBL" id="ANHY01000008">
    <property type="protein sequence ID" value="EKV30546.1"/>
    <property type="molecule type" value="Genomic_DNA"/>
</dbReference>
<organism evidence="3 4">
    <name type="scientific">Caenispirillum salinarum AK4</name>
    <dbReference type="NCBI Taxonomy" id="1238182"/>
    <lineage>
        <taxon>Bacteria</taxon>
        <taxon>Pseudomonadati</taxon>
        <taxon>Pseudomonadota</taxon>
        <taxon>Alphaproteobacteria</taxon>
        <taxon>Rhodospirillales</taxon>
        <taxon>Novispirillaceae</taxon>
        <taxon>Caenispirillum</taxon>
    </lineage>
</organism>
<dbReference type="AlphaFoldDB" id="K9HQ23"/>
<protein>
    <recommendedName>
        <fullName evidence="5">PRC-barrel domain-containing protein</fullName>
    </recommendedName>
</protein>
<evidence type="ECO:0000256" key="1">
    <source>
        <dbReference type="SAM" id="MobiDB-lite"/>
    </source>
</evidence>